<comment type="similarity">
    <text evidence="1 5">Belongs to the peptidase S8 family.</text>
</comment>
<feature type="signal peptide" evidence="6">
    <location>
        <begin position="1"/>
        <end position="28"/>
    </location>
</feature>
<feature type="active site" description="Charge relay system" evidence="5">
    <location>
        <position position="780"/>
    </location>
</feature>
<sequence length="1201" mass="134157">MKRLKTKLLSVVMSFAMLLTMMPSDVFAQSETSVSSEEVVSSENLDFAETTTPTSIELRGAENNRTFDIQEIDYRRSSVNPGMKYESRWEGVVPYGPLFGHMVNNGKYTRPLGKENGDLGWGWGSSDYMTGYLLVDLEKFGEQGTEGLPKDENSLSNIGIVRVDNKYSRNDDFSSWKESIEEAFKEYNGNEGFTEKGYAGGSAYQETKLVIWDGYKRERKVNSLTKKEYIGNVYDVDASNTSKRQELANYIKKHLDNGAKLQGYITTDYGLKDVYEPSESTYSTKEKQIRYVPHIKITGVTYDVELEYENAPEGIELPKVVEVNAEETLNIKNINGYTIKILDIDGNEYKNEPIEKNSKYIVNLRKIKEKEKEPFGDIGEAYYKQPKPEDIVFDEESGVKYVKNQLLISAFEGLEKRVIEDICKEIGANIVGYIQLTNDYQIEFTNDKTLNEISDIADYLNSYSFISTVTLNMSSDVKIEAISNDAKYKDDPWDEQNPEGNNWGLEALNVPSAWDYRDNFSSVKVGIYDEGFDEAHEDLAFDDISNNTDDVGKETHGTHVAGIIAATHNNGIGVSGVSTNTKLYAYSFSGNETGSSMGNKYAYVTLIGNNVKVINVSLGFKDVHIGFIASHPELDKINSDKAKTFIEKQADIMEEFLSKLVSQGFDFVICNSAGNSNNDEFVIDNTQPYGIRRHQTSDGTNQTVYSGNYDAYYNYNLSAINDVNLKKRIIVVGAIKNDGNDNYSITDFSNIGSRVDFVAPGQSILSTIPNNSYETMNGTSMASPYVAGIVAMMYQANPNLDGSNIKDYLSRSSTKSVTSGGYTYLIPNALGAYKQEINAPQKNDEINWPSGIVTGYTKKENGEVINDVKITAIRKNTGDYNLGKYHFQFNSDEQGTFVQKLPQGTYDLVISKDGYLPYVYNDVVITPEETTYLETIFLSIWNVTIYKDCQVQGNVKNALTGQVIDGATIKLRKGWNKYSGSYLKTLFGKEITGSTNSDGDFAIKVGKGMYTAEISRNGYITAYYNVISGASGEYSVLSQIDMVMTPILSEDEYRIVLTWGNEPNDLDSHLTCYNGQEKRFHVYYSNKEVSEKGKIVAKLDLDDTSSYGPETVTTTVNADVVENGSKLVYSVHDYTNRSQNDSTILSNSGATIHVYSGNTLIKTFSVPNGKKGNVWKVFEITNAGIKSINAFYNCSDPREVK</sequence>
<feature type="active site" description="Charge relay system" evidence="5">
    <location>
        <position position="556"/>
    </location>
</feature>
<evidence type="ECO:0000313" key="9">
    <source>
        <dbReference type="Proteomes" id="UP000054874"/>
    </source>
</evidence>
<dbReference type="Proteomes" id="UP000054874">
    <property type="component" value="Unassembled WGS sequence"/>
</dbReference>
<feature type="chain" id="PRO_5006894207" description="Peptidase S8/S53 domain-containing protein" evidence="6">
    <location>
        <begin position="29"/>
        <end position="1201"/>
    </location>
</feature>
<dbReference type="OrthoDB" id="1813783at2"/>
<dbReference type="InterPro" id="IPR015500">
    <property type="entry name" value="Peptidase_S8_subtilisin-rel"/>
</dbReference>
<dbReference type="Gene3D" id="3.40.50.200">
    <property type="entry name" value="Peptidase S8/S53 domain"/>
    <property type="match status" value="1"/>
</dbReference>
<gene>
    <name evidence="8" type="ORF">ASU35_08765</name>
</gene>
<dbReference type="PANTHER" id="PTHR43806:SF11">
    <property type="entry name" value="CEREVISIN-RELATED"/>
    <property type="match status" value="1"/>
</dbReference>
<feature type="domain" description="Peptidase S8/S53" evidence="7">
    <location>
        <begin position="522"/>
        <end position="816"/>
    </location>
</feature>
<keyword evidence="6" id="KW-0732">Signal</keyword>
<dbReference type="InterPro" id="IPR050131">
    <property type="entry name" value="Peptidase_S8_subtilisin-like"/>
</dbReference>
<dbReference type="InterPro" id="IPR008969">
    <property type="entry name" value="CarboxyPept-like_regulatory"/>
</dbReference>
<evidence type="ECO:0000313" key="8">
    <source>
        <dbReference type="EMBL" id="KSV59497.1"/>
    </source>
</evidence>
<evidence type="ECO:0000256" key="2">
    <source>
        <dbReference type="ARBA" id="ARBA00022670"/>
    </source>
</evidence>
<keyword evidence="2 5" id="KW-0645">Protease</keyword>
<dbReference type="Pfam" id="PF00082">
    <property type="entry name" value="Peptidase_S8"/>
    <property type="match status" value="1"/>
</dbReference>
<dbReference type="InterPro" id="IPR036852">
    <property type="entry name" value="Peptidase_S8/S53_dom_sf"/>
</dbReference>
<evidence type="ECO:0000256" key="6">
    <source>
        <dbReference type="SAM" id="SignalP"/>
    </source>
</evidence>
<dbReference type="Gene3D" id="2.60.40.1120">
    <property type="entry name" value="Carboxypeptidase-like, regulatory domain"/>
    <property type="match status" value="2"/>
</dbReference>
<dbReference type="RefSeq" id="WP_058352305.1">
    <property type="nucleotide sequence ID" value="NZ_CABMMD010000124.1"/>
</dbReference>
<dbReference type="GO" id="GO:0006508">
    <property type="term" value="P:proteolysis"/>
    <property type="evidence" value="ECO:0007669"/>
    <property type="project" value="UniProtKB-KW"/>
</dbReference>
<dbReference type="InterPro" id="IPR000209">
    <property type="entry name" value="Peptidase_S8/S53_dom"/>
</dbReference>
<keyword evidence="3 5" id="KW-0378">Hydrolase</keyword>
<accession>A0A0V8QHF0</accession>
<dbReference type="InterPro" id="IPR023828">
    <property type="entry name" value="Peptidase_S8_Ser-AS"/>
</dbReference>
<dbReference type="PROSITE" id="PS51892">
    <property type="entry name" value="SUBTILASE"/>
    <property type="match status" value="1"/>
</dbReference>
<organism evidence="8 9">
    <name type="scientific">Acetivibrio ethanolgignens</name>
    <dbReference type="NCBI Taxonomy" id="290052"/>
    <lineage>
        <taxon>Bacteria</taxon>
        <taxon>Bacillati</taxon>
        <taxon>Bacillota</taxon>
        <taxon>Clostridia</taxon>
        <taxon>Eubacteriales</taxon>
        <taxon>Oscillospiraceae</taxon>
        <taxon>Acetivibrio</taxon>
    </lineage>
</organism>
<evidence type="ECO:0000256" key="3">
    <source>
        <dbReference type="ARBA" id="ARBA00022801"/>
    </source>
</evidence>
<dbReference type="SUPFAM" id="SSF52743">
    <property type="entry name" value="Subtilisin-like"/>
    <property type="match status" value="1"/>
</dbReference>
<dbReference type="PROSITE" id="PS00137">
    <property type="entry name" value="SUBTILASE_HIS"/>
    <property type="match status" value="1"/>
</dbReference>
<dbReference type="SUPFAM" id="SSF49464">
    <property type="entry name" value="Carboxypeptidase regulatory domain-like"/>
    <property type="match status" value="1"/>
</dbReference>
<protein>
    <recommendedName>
        <fullName evidence="7">Peptidase S8/S53 domain-containing protein</fullName>
    </recommendedName>
</protein>
<dbReference type="EMBL" id="LNAM01000124">
    <property type="protein sequence ID" value="KSV59497.1"/>
    <property type="molecule type" value="Genomic_DNA"/>
</dbReference>
<dbReference type="InterPro" id="IPR022398">
    <property type="entry name" value="Peptidase_S8_His-AS"/>
</dbReference>
<evidence type="ECO:0000256" key="5">
    <source>
        <dbReference type="PROSITE-ProRule" id="PRU01240"/>
    </source>
</evidence>
<dbReference type="Pfam" id="PF13620">
    <property type="entry name" value="CarboxypepD_reg"/>
    <property type="match status" value="1"/>
</dbReference>
<dbReference type="GO" id="GO:0004252">
    <property type="term" value="F:serine-type endopeptidase activity"/>
    <property type="evidence" value="ECO:0007669"/>
    <property type="project" value="UniProtKB-UniRule"/>
</dbReference>
<dbReference type="PANTHER" id="PTHR43806">
    <property type="entry name" value="PEPTIDASE S8"/>
    <property type="match status" value="1"/>
</dbReference>
<dbReference type="STRING" id="290052.ASU35_08765"/>
<evidence type="ECO:0000259" key="7">
    <source>
        <dbReference type="Pfam" id="PF00082"/>
    </source>
</evidence>
<evidence type="ECO:0000256" key="4">
    <source>
        <dbReference type="ARBA" id="ARBA00022825"/>
    </source>
</evidence>
<keyword evidence="9" id="KW-1185">Reference proteome</keyword>
<name>A0A0V8QHF0_9FIRM</name>
<reference evidence="8 9" key="1">
    <citation type="submission" date="2015-11" db="EMBL/GenBank/DDBJ databases">
        <title>Butyribacter intestini gen. nov., sp. nov., a butyric acid-producing bacterium of the family Lachnospiraceae isolated from the human faeces.</title>
        <authorList>
            <person name="Zou Y."/>
            <person name="Xue W."/>
            <person name="Luo G."/>
            <person name="Lv M."/>
        </authorList>
    </citation>
    <scope>NUCLEOTIDE SEQUENCE [LARGE SCALE GENOMIC DNA]</scope>
    <source>
        <strain evidence="8 9">ACET-33324</strain>
    </source>
</reference>
<proteinExistence type="inferred from homology"/>
<dbReference type="PRINTS" id="PR00723">
    <property type="entry name" value="SUBTILISIN"/>
</dbReference>
<feature type="active site" description="Charge relay system" evidence="5">
    <location>
        <position position="529"/>
    </location>
</feature>
<dbReference type="AlphaFoldDB" id="A0A0V8QHF0"/>
<comment type="caution">
    <text evidence="8">The sequence shown here is derived from an EMBL/GenBank/DDBJ whole genome shotgun (WGS) entry which is preliminary data.</text>
</comment>
<dbReference type="PROSITE" id="PS00138">
    <property type="entry name" value="SUBTILASE_SER"/>
    <property type="match status" value="1"/>
</dbReference>
<keyword evidence="4 5" id="KW-0720">Serine protease</keyword>
<evidence type="ECO:0000256" key="1">
    <source>
        <dbReference type="ARBA" id="ARBA00011073"/>
    </source>
</evidence>